<accession>A0A2S6CLJ8</accession>
<evidence type="ECO:0000313" key="2">
    <source>
        <dbReference type="Proteomes" id="UP000237631"/>
    </source>
</evidence>
<sequence>MDDASASDCSDRYNRIHLIEEQKRAAEEIDLPSVLRSAGQILLQHGAHLNFGISLVHRHQDLAPNCAMIHSYDTPGSDTCHMERLVDVQIFPQAYHLDRDGFLPYEYSFDPTHIPEAPMLDELAALLRREHASQLVGLFHIKELGAPWLERLSSRGDGTTATRLSQGKTLSSENIVTEWIVCVNGSCADLVAYKACEDTVAGHKRT</sequence>
<name>A0A2S6CLJ8_9PEZI</name>
<dbReference type="AlphaFoldDB" id="A0A2S6CLJ8"/>
<proteinExistence type="predicted"/>
<gene>
    <name evidence="1" type="ORF">CBER1_11634</name>
</gene>
<dbReference type="OrthoDB" id="2322999at2759"/>
<reference evidence="2" key="1">
    <citation type="journal article" date="2017" name="bioRxiv">
        <title>Conservation of a gene cluster reveals novel cercosporin biosynthetic mechanisms and extends production to the genus Colletotrichum.</title>
        <authorList>
            <person name="de Jonge R."/>
            <person name="Ebert M.K."/>
            <person name="Huitt-Roehl C.R."/>
            <person name="Pal P."/>
            <person name="Suttle J.C."/>
            <person name="Spanner R.E."/>
            <person name="Neubauer J.D."/>
            <person name="Jurick W.M.II."/>
            <person name="Stott K.A."/>
            <person name="Secor G.A."/>
            <person name="Thomma B.P.H.J."/>
            <person name="Van de Peer Y."/>
            <person name="Townsend C.A."/>
            <person name="Bolton M.D."/>
        </authorList>
    </citation>
    <scope>NUCLEOTIDE SEQUENCE [LARGE SCALE GENOMIC DNA]</scope>
    <source>
        <strain evidence="2">CBS538.71</strain>
    </source>
</reference>
<dbReference type="EMBL" id="PNEN01000240">
    <property type="protein sequence ID" value="PPJ60592.1"/>
    <property type="molecule type" value="Genomic_DNA"/>
</dbReference>
<evidence type="ECO:0000313" key="1">
    <source>
        <dbReference type="EMBL" id="PPJ60592.1"/>
    </source>
</evidence>
<organism evidence="1 2">
    <name type="scientific">Cercospora berteroae</name>
    <dbReference type="NCBI Taxonomy" id="357750"/>
    <lineage>
        <taxon>Eukaryota</taxon>
        <taxon>Fungi</taxon>
        <taxon>Dikarya</taxon>
        <taxon>Ascomycota</taxon>
        <taxon>Pezizomycotina</taxon>
        <taxon>Dothideomycetes</taxon>
        <taxon>Dothideomycetidae</taxon>
        <taxon>Mycosphaerellales</taxon>
        <taxon>Mycosphaerellaceae</taxon>
        <taxon>Cercospora</taxon>
    </lineage>
</organism>
<dbReference type="Proteomes" id="UP000237631">
    <property type="component" value="Unassembled WGS sequence"/>
</dbReference>
<protein>
    <submittedName>
        <fullName evidence="1">Uncharacterized protein</fullName>
    </submittedName>
</protein>
<keyword evidence="2" id="KW-1185">Reference proteome</keyword>
<comment type="caution">
    <text evidence="1">The sequence shown here is derived from an EMBL/GenBank/DDBJ whole genome shotgun (WGS) entry which is preliminary data.</text>
</comment>